<organism evidence="2 3">
    <name type="scientific">Lignipirellula cremea</name>
    <dbReference type="NCBI Taxonomy" id="2528010"/>
    <lineage>
        <taxon>Bacteria</taxon>
        <taxon>Pseudomonadati</taxon>
        <taxon>Planctomycetota</taxon>
        <taxon>Planctomycetia</taxon>
        <taxon>Pirellulales</taxon>
        <taxon>Pirellulaceae</taxon>
        <taxon>Lignipirellula</taxon>
    </lineage>
</organism>
<keyword evidence="1" id="KW-1133">Transmembrane helix</keyword>
<gene>
    <name evidence="2" type="ORF">Pla8534_71290</name>
</gene>
<dbReference type="Proteomes" id="UP000317648">
    <property type="component" value="Chromosome"/>
</dbReference>
<reference evidence="2 3" key="1">
    <citation type="submission" date="2019-02" db="EMBL/GenBank/DDBJ databases">
        <title>Deep-cultivation of Planctomycetes and their phenomic and genomic characterization uncovers novel biology.</title>
        <authorList>
            <person name="Wiegand S."/>
            <person name="Jogler M."/>
            <person name="Boedeker C."/>
            <person name="Pinto D."/>
            <person name="Vollmers J."/>
            <person name="Rivas-Marin E."/>
            <person name="Kohn T."/>
            <person name="Peeters S.H."/>
            <person name="Heuer A."/>
            <person name="Rast P."/>
            <person name="Oberbeckmann S."/>
            <person name="Bunk B."/>
            <person name="Jeske O."/>
            <person name="Meyerdierks A."/>
            <person name="Storesund J.E."/>
            <person name="Kallscheuer N."/>
            <person name="Luecker S."/>
            <person name="Lage O.M."/>
            <person name="Pohl T."/>
            <person name="Merkel B.J."/>
            <person name="Hornburger P."/>
            <person name="Mueller R.-W."/>
            <person name="Bruemmer F."/>
            <person name="Labrenz M."/>
            <person name="Spormann A.M."/>
            <person name="Op den Camp H."/>
            <person name="Overmann J."/>
            <person name="Amann R."/>
            <person name="Jetten M.S.M."/>
            <person name="Mascher T."/>
            <person name="Medema M.H."/>
            <person name="Devos D.P."/>
            <person name="Kaster A.-K."/>
            <person name="Ovreas L."/>
            <person name="Rohde M."/>
            <person name="Galperin M.Y."/>
            <person name="Jogler C."/>
        </authorList>
    </citation>
    <scope>NUCLEOTIDE SEQUENCE [LARGE SCALE GENOMIC DNA]</scope>
    <source>
        <strain evidence="2 3">Pla85_3_4</strain>
    </source>
</reference>
<dbReference type="RefSeq" id="WP_145059070.1">
    <property type="nucleotide sequence ID" value="NZ_CP036433.1"/>
</dbReference>
<dbReference type="EMBL" id="CP036433">
    <property type="protein sequence ID" value="QDU99216.1"/>
    <property type="molecule type" value="Genomic_DNA"/>
</dbReference>
<dbReference type="AlphaFoldDB" id="A0A518E545"/>
<keyword evidence="3" id="KW-1185">Reference proteome</keyword>
<proteinExistence type="predicted"/>
<name>A0A518E545_9BACT</name>
<evidence type="ECO:0000256" key="1">
    <source>
        <dbReference type="SAM" id="Phobius"/>
    </source>
</evidence>
<evidence type="ECO:0000313" key="3">
    <source>
        <dbReference type="Proteomes" id="UP000317648"/>
    </source>
</evidence>
<evidence type="ECO:0008006" key="4">
    <source>
        <dbReference type="Google" id="ProtNLM"/>
    </source>
</evidence>
<dbReference type="KEGG" id="lcre:Pla8534_71290"/>
<sequence>MFRFTYNQLRQFWQDRRGGVFVEYLLLLTIVGIGAIAGLAVVRGALIAELFDLAAAIDAIIP</sequence>
<feature type="transmembrane region" description="Helical" evidence="1">
    <location>
        <begin position="21"/>
        <end position="42"/>
    </location>
</feature>
<protein>
    <recommendedName>
        <fullName evidence="4">Flp/Fap pilin component</fullName>
    </recommendedName>
</protein>
<evidence type="ECO:0000313" key="2">
    <source>
        <dbReference type="EMBL" id="QDU99216.1"/>
    </source>
</evidence>
<keyword evidence="1" id="KW-0472">Membrane</keyword>
<accession>A0A518E545</accession>
<keyword evidence="1" id="KW-0812">Transmembrane</keyword>